<comment type="function">
    <text evidence="8">Provides the (R)-glutamate required for cell wall biosynthesis.</text>
</comment>
<dbReference type="InterPro" id="IPR004391">
    <property type="entry name" value="Glu_race"/>
</dbReference>
<dbReference type="FunFam" id="3.40.50.1860:FF:000002">
    <property type="entry name" value="Glutamate racemase"/>
    <property type="match status" value="1"/>
</dbReference>
<keyword evidence="6 8" id="KW-0961">Cell wall biogenesis/degradation</keyword>
<dbReference type="PROSITE" id="PS00924">
    <property type="entry name" value="ASP_GLU_RACEMASE_2"/>
    <property type="match status" value="1"/>
</dbReference>
<feature type="active site" description="Proton donor/acceptor" evidence="8">
    <location>
        <position position="183"/>
    </location>
</feature>
<evidence type="ECO:0000256" key="2">
    <source>
        <dbReference type="ARBA" id="ARBA00013090"/>
    </source>
</evidence>
<dbReference type="HAMAP" id="MF_00258">
    <property type="entry name" value="Glu_racemase"/>
    <property type="match status" value="1"/>
</dbReference>
<dbReference type="GO" id="GO:0009252">
    <property type="term" value="P:peptidoglycan biosynthetic process"/>
    <property type="evidence" value="ECO:0007669"/>
    <property type="project" value="UniProtKB-UniRule"/>
</dbReference>
<dbReference type="GO" id="GO:0008360">
    <property type="term" value="P:regulation of cell shape"/>
    <property type="evidence" value="ECO:0007669"/>
    <property type="project" value="UniProtKB-KW"/>
</dbReference>
<keyword evidence="5 8" id="KW-0413">Isomerase</keyword>
<evidence type="ECO:0000256" key="6">
    <source>
        <dbReference type="ARBA" id="ARBA00023316"/>
    </source>
</evidence>
<feature type="active site" description="Proton donor/acceptor" evidence="8">
    <location>
        <position position="72"/>
    </location>
</feature>
<reference evidence="9" key="1">
    <citation type="submission" date="2022-05" db="EMBL/GenBank/DDBJ databases">
        <title>Novel bacterial taxa in a minimal lignocellulolytic consortium and its capacity to transform plastics disclosed by genome-resolved metagenomics.</title>
        <authorList>
            <person name="Rodriguez C.A.D."/>
            <person name="Diaz-Garcia L."/>
            <person name="Herrera K."/>
            <person name="Tarazona N.A."/>
            <person name="Sproer C."/>
            <person name="Overmann J."/>
            <person name="Jimenez D.J."/>
        </authorList>
    </citation>
    <scope>NUCLEOTIDE SEQUENCE</scope>
    <source>
        <strain evidence="9">MAG5</strain>
    </source>
</reference>
<name>A0A9J6ZEH4_9BACL</name>
<organism evidence="9 10">
    <name type="scientific">Candidatus Pristimantibacillus lignocellulolyticus</name>
    <dbReference type="NCBI Taxonomy" id="2994561"/>
    <lineage>
        <taxon>Bacteria</taxon>
        <taxon>Bacillati</taxon>
        <taxon>Bacillota</taxon>
        <taxon>Bacilli</taxon>
        <taxon>Bacillales</taxon>
        <taxon>Paenibacillaceae</taxon>
        <taxon>Candidatus Pristimantibacillus</taxon>
    </lineage>
</organism>
<dbReference type="EMBL" id="CP097899">
    <property type="protein sequence ID" value="URN94439.1"/>
    <property type="molecule type" value="Genomic_DNA"/>
</dbReference>
<feature type="binding site" evidence="8">
    <location>
        <begin position="73"/>
        <end position="74"/>
    </location>
    <ligand>
        <name>substrate</name>
    </ligand>
</feature>
<evidence type="ECO:0000256" key="7">
    <source>
        <dbReference type="ARBA" id="ARBA00070053"/>
    </source>
</evidence>
<sequence length="301" mass="33283">MQRPIAVLDSGVGGLTVVKELLKQLPREEIVYFGDTLRAPYGPRSKDEVMQFTEEVVQYLLKYDPKLVVIACNTATAVALEHIRASLSIPVIGVIEPGARAALRGTKTGYIGVIGTEGTIKSKAYDQALYQLADDIQIVSEACPAFVPLVEKGEYESAKAYKIVYESIVHMRSYPIDCLILGCTHYPFLADTIAEVMGESVTLIHSAEETTTEVIAILEKQGQYEQTEGHIDHEAIVTTSQFTSGSVDNESVIANTKIKKHCFICSGDPTTFQMIVRQWLADELHQYEPEWKSSVNNSHIL</sequence>
<feature type="binding site" evidence="8">
    <location>
        <begin position="9"/>
        <end position="10"/>
    </location>
    <ligand>
        <name>substrate</name>
    </ligand>
</feature>
<dbReference type="PANTHER" id="PTHR21198">
    <property type="entry name" value="GLUTAMATE RACEMASE"/>
    <property type="match status" value="1"/>
</dbReference>
<evidence type="ECO:0000256" key="3">
    <source>
        <dbReference type="ARBA" id="ARBA00022960"/>
    </source>
</evidence>
<dbReference type="PROSITE" id="PS00923">
    <property type="entry name" value="ASP_GLU_RACEMASE_1"/>
    <property type="match status" value="1"/>
</dbReference>
<comment type="catalytic activity">
    <reaction evidence="1 8">
        <text>L-glutamate = D-glutamate</text>
        <dbReference type="Rhea" id="RHEA:12813"/>
        <dbReference type="ChEBI" id="CHEBI:29985"/>
        <dbReference type="ChEBI" id="CHEBI:29986"/>
        <dbReference type="EC" id="5.1.1.3"/>
    </reaction>
</comment>
<gene>
    <name evidence="9" type="primary">racE</name>
    <name evidence="8" type="synonym">murI</name>
    <name evidence="9" type="ORF">NAG76_21895</name>
</gene>
<comment type="similarity">
    <text evidence="8">Belongs to the aspartate/glutamate racemases family.</text>
</comment>
<keyword evidence="3 8" id="KW-0133">Cell shape</keyword>
<dbReference type="GO" id="GO:0042802">
    <property type="term" value="F:identical protein binding"/>
    <property type="evidence" value="ECO:0007669"/>
    <property type="project" value="UniProtKB-ARBA"/>
</dbReference>
<dbReference type="InterPro" id="IPR018187">
    <property type="entry name" value="Asp/Glu_racemase_AS_1"/>
</dbReference>
<evidence type="ECO:0000313" key="10">
    <source>
        <dbReference type="Proteomes" id="UP001056756"/>
    </source>
</evidence>
<dbReference type="InterPro" id="IPR033134">
    <property type="entry name" value="Asp/Glu_racemase_AS_2"/>
</dbReference>
<evidence type="ECO:0000313" key="9">
    <source>
        <dbReference type="EMBL" id="URN94439.1"/>
    </source>
</evidence>
<accession>A0A9J6ZEH4</accession>
<evidence type="ECO:0000256" key="4">
    <source>
        <dbReference type="ARBA" id="ARBA00022984"/>
    </source>
</evidence>
<evidence type="ECO:0000256" key="1">
    <source>
        <dbReference type="ARBA" id="ARBA00001602"/>
    </source>
</evidence>
<dbReference type="SUPFAM" id="SSF53681">
    <property type="entry name" value="Aspartate/glutamate racemase"/>
    <property type="match status" value="2"/>
</dbReference>
<dbReference type="Pfam" id="PF01177">
    <property type="entry name" value="Asp_Glu_race"/>
    <property type="match status" value="1"/>
</dbReference>
<dbReference type="NCBIfam" id="NF002035">
    <property type="entry name" value="PRK00865.1-3"/>
    <property type="match status" value="1"/>
</dbReference>
<dbReference type="EC" id="5.1.1.3" evidence="2 8"/>
<comment type="pathway">
    <text evidence="8">Cell wall biogenesis; peptidoglycan biosynthesis.</text>
</comment>
<dbReference type="GO" id="GO:0008881">
    <property type="term" value="F:glutamate racemase activity"/>
    <property type="evidence" value="ECO:0007669"/>
    <property type="project" value="UniProtKB-UniRule"/>
</dbReference>
<keyword evidence="4 8" id="KW-0573">Peptidoglycan synthesis</keyword>
<dbReference type="InterPro" id="IPR015942">
    <property type="entry name" value="Asp/Glu/hydantoin_racemase"/>
</dbReference>
<evidence type="ECO:0000256" key="5">
    <source>
        <dbReference type="ARBA" id="ARBA00023235"/>
    </source>
</evidence>
<proteinExistence type="inferred from homology"/>
<feature type="binding site" evidence="8">
    <location>
        <begin position="41"/>
        <end position="42"/>
    </location>
    <ligand>
        <name>substrate</name>
    </ligand>
</feature>
<dbReference type="Gene3D" id="3.40.50.1860">
    <property type="match status" value="2"/>
</dbReference>
<dbReference type="AlphaFoldDB" id="A0A9J6ZEH4"/>
<dbReference type="PANTHER" id="PTHR21198:SF2">
    <property type="entry name" value="GLUTAMATE RACEMASE"/>
    <property type="match status" value="1"/>
</dbReference>
<dbReference type="GO" id="GO:0071555">
    <property type="term" value="P:cell wall organization"/>
    <property type="evidence" value="ECO:0007669"/>
    <property type="project" value="UniProtKB-KW"/>
</dbReference>
<feature type="binding site" evidence="8">
    <location>
        <begin position="184"/>
        <end position="185"/>
    </location>
    <ligand>
        <name>substrate</name>
    </ligand>
</feature>
<dbReference type="NCBIfam" id="TIGR00067">
    <property type="entry name" value="glut_race"/>
    <property type="match status" value="1"/>
</dbReference>
<dbReference type="Proteomes" id="UP001056756">
    <property type="component" value="Chromosome"/>
</dbReference>
<protein>
    <recommendedName>
        <fullName evidence="7 8">Glutamate racemase</fullName>
        <ecNumber evidence="2 8">5.1.1.3</ecNumber>
    </recommendedName>
</protein>
<dbReference type="InterPro" id="IPR001920">
    <property type="entry name" value="Asp/Glu_race"/>
</dbReference>
<evidence type="ECO:0000256" key="8">
    <source>
        <dbReference type="HAMAP-Rule" id="MF_00258"/>
    </source>
</evidence>
<dbReference type="KEGG" id="plig:NAG76_21895"/>